<dbReference type="Proteomes" id="UP000215005">
    <property type="component" value="Chromosome"/>
</dbReference>
<reference evidence="9 10" key="1">
    <citation type="submission" date="2017-08" db="EMBL/GenBank/DDBJ databases">
        <title>The complete genome sequence of Nocardiopsis gilva YIM 90087.</title>
        <authorList>
            <person name="Yin M."/>
            <person name="Tang S."/>
        </authorList>
    </citation>
    <scope>NUCLEOTIDE SEQUENCE [LARGE SCALE GENOMIC DNA]</scope>
    <source>
        <strain evidence="9 10">YIM 90087</strain>
    </source>
</reference>
<accession>A0A223SCZ8</accession>
<dbReference type="Pfam" id="PF00557">
    <property type="entry name" value="Peptidase_M24"/>
    <property type="match status" value="1"/>
</dbReference>
<evidence type="ECO:0000256" key="4">
    <source>
        <dbReference type="ARBA" id="ARBA00012574"/>
    </source>
</evidence>
<evidence type="ECO:0000256" key="5">
    <source>
        <dbReference type="ARBA" id="ARBA00022723"/>
    </source>
</evidence>
<dbReference type="KEGG" id="ngv:CDO52_01650"/>
<evidence type="ECO:0000256" key="6">
    <source>
        <dbReference type="ARBA" id="ARBA00022801"/>
    </source>
</evidence>
<evidence type="ECO:0000313" key="10">
    <source>
        <dbReference type="Proteomes" id="UP000215005"/>
    </source>
</evidence>
<comment type="cofactor">
    <cofactor evidence="2">
        <name>Mn(2+)</name>
        <dbReference type="ChEBI" id="CHEBI:29035"/>
    </cofactor>
</comment>
<dbReference type="GO" id="GO:0006508">
    <property type="term" value="P:proteolysis"/>
    <property type="evidence" value="ECO:0007669"/>
    <property type="project" value="TreeGrafter"/>
</dbReference>
<sequence length="96" mass="10226">METDTLDTADITRTLPLSGHFSPLQRQVDKMVLAAQEAGMAALRPGGETLPVELWGIGARIKDDLVITADGAQLMSRALARAPEAIKTWTGVLLNG</sequence>
<keyword evidence="6" id="KW-0378">Hydrolase</keyword>
<feature type="domain" description="Peptidase M24" evidence="8">
    <location>
        <begin position="8"/>
        <end position="46"/>
    </location>
</feature>
<protein>
    <recommendedName>
        <fullName evidence="4">Xaa-Pro aminopeptidase</fullName>
        <ecNumber evidence="4">3.4.11.9</ecNumber>
    </recommendedName>
</protein>
<evidence type="ECO:0000256" key="1">
    <source>
        <dbReference type="ARBA" id="ARBA00001424"/>
    </source>
</evidence>
<organism evidence="9 10">
    <name type="scientific">Nocardiopsis gilva YIM 90087</name>
    <dbReference type="NCBI Taxonomy" id="1235441"/>
    <lineage>
        <taxon>Bacteria</taxon>
        <taxon>Bacillati</taxon>
        <taxon>Actinomycetota</taxon>
        <taxon>Actinomycetes</taxon>
        <taxon>Streptosporangiales</taxon>
        <taxon>Nocardiopsidaceae</taxon>
        <taxon>Nocardiopsis</taxon>
    </lineage>
</organism>
<dbReference type="SUPFAM" id="SSF55920">
    <property type="entry name" value="Creatinase/aminopeptidase"/>
    <property type="match status" value="1"/>
</dbReference>
<dbReference type="GO" id="GO:0046872">
    <property type="term" value="F:metal ion binding"/>
    <property type="evidence" value="ECO:0007669"/>
    <property type="project" value="UniProtKB-KW"/>
</dbReference>
<dbReference type="GO" id="GO:0004177">
    <property type="term" value="F:aminopeptidase activity"/>
    <property type="evidence" value="ECO:0007669"/>
    <property type="project" value="UniProtKB-EC"/>
</dbReference>
<evidence type="ECO:0000313" key="9">
    <source>
        <dbReference type="EMBL" id="ASU85965.1"/>
    </source>
</evidence>
<evidence type="ECO:0000256" key="7">
    <source>
        <dbReference type="ARBA" id="ARBA00023211"/>
    </source>
</evidence>
<dbReference type="PANTHER" id="PTHR43226">
    <property type="entry name" value="XAA-PRO AMINOPEPTIDASE 3"/>
    <property type="match status" value="1"/>
</dbReference>
<dbReference type="Gene3D" id="3.90.230.10">
    <property type="entry name" value="Creatinase/methionine aminopeptidase superfamily"/>
    <property type="match status" value="1"/>
</dbReference>
<gene>
    <name evidence="9" type="ORF">CDO52_01650</name>
</gene>
<dbReference type="GO" id="GO:0005829">
    <property type="term" value="C:cytosol"/>
    <property type="evidence" value="ECO:0007669"/>
    <property type="project" value="TreeGrafter"/>
</dbReference>
<dbReference type="EC" id="3.4.11.9" evidence="4"/>
<dbReference type="InterPro" id="IPR052433">
    <property type="entry name" value="X-Pro_dipept-like"/>
</dbReference>
<evidence type="ECO:0000256" key="2">
    <source>
        <dbReference type="ARBA" id="ARBA00001936"/>
    </source>
</evidence>
<proteinExistence type="inferred from homology"/>
<comment type="similarity">
    <text evidence="3">Belongs to the peptidase M24B family.</text>
</comment>
<dbReference type="AlphaFoldDB" id="A0A223SCZ8"/>
<name>A0A223SCZ8_9ACTN</name>
<keyword evidence="7" id="KW-0464">Manganese</keyword>
<comment type="catalytic activity">
    <reaction evidence="1">
        <text>Release of any N-terminal amino acid, including proline, that is linked to proline, even from a dipeptide or tripeptide.</text>
        <dbReference type="EC" id="3.4.11.9"/>
    </reaction>
</comment>
<dbReference type="InterPro" id="IPR000994">
    <property type="entry name" value="Pept_M24"/>
</dbReference>
<dbReference type="EMBL" id="CP022753">
    <property type="protein sequence ID" value="ASU85965.1"/>
    <property type="molecule type" value="Genomic_DNA"/>
</dbReference>
<evidence type="ECO:0000259" key="8">
    <source>
        <dbReference type="Pfam" id="PF00557"/>
    </source>
</evidence>
<dbReference type="PANTHER" id="PTHR43226:SF4">
    <property type="entry name" value="XAA-PRO AMINOPEPTIDASE 3"/>
    <property type="match status" value="1"/>
</dbReference>
<keyword evidence="5" id="KW-0479">Metal-binding</keyword>
<evidence type="ECO:0000256" key="3">
    <source>
        <dbReference type="ARBA" id="ARBA00008766"/>
    </source>
</evidence>
<keyword evidence="10" id="KW-1185">Reference proteome</keyword>
<dbReference type="InterPro" id="IPR036005">
    <property type="entry name" value="Creatinase/aminopeptidase-like"/>
</dbReference>